<keyword evidence="2" id="KW-0805">Transcription regulation</keyword>
<dbReference type="KEGG" id="lyk:FLP23_12100"/>
<comment type="similarity">
    <text evidence="1">Belongs to the LysR transcriptional regulatory family.</text>
</comment>
<protein>
    <submittedName>
        <fullName evidence="6">LysR family transcriptional regulator</fullName>
    </submittedName>
</protein>
<reference evidence="6 7" key="1">
    <citation type="submission" date="2019-09" db="EMBL/GenBank/DDBJ databases">
        <title>Genome sequencing of strain KACC 19322.</title>
        <authorList>
            <person name="Heo J."/>
            <person name="Kim S.-J."/>
            <person name="Kim J.-S."/>
            <person name="Hong S.-B."/>
            <person name="Kwon S.-W."/>
        </authorList>
    </citation>
    <scope>NUCLEOTIDE SEQUENCE [LARGE SCALE GENOMIC DNA]</scope>
    <source>
        <strain evidence="6 7">KACC 19322</strain>
    </source>
</reference>
<keyword evidence="4" id="KW-0804">Transcription</keyword>
<dbReference type="EMBL" id="CP043504">
    <property type="protein sequence ID" value="QEO10681.1"/>
    <property type="molecule type" value="Genomic_DNA"/>
</dbReference>
<dbReference type="GO" id="GO:0003700">
    <property type="term" value="F:DNA-binding transcription factor activity"/>
    <property type="evidence" value="ECO:0007669"/>
    <property type="project" value="TreeGrafter"/>
</dbReference>
<keyword evidence="3" id="KW-0238">DNA-binding</keyword>
<dbReference type="AlphaFoldDB" id="A0A5C1Y9V2"/>
<evidence type="ECO:0000256" key="4">
    <source>
        <dbReference type="ARBA" id="ARBA00023163"/>
    </source>
</evidence>
<dbReference type="InterPro" id="IPR005119">
    <property type="entry name" value="LysR_subst-bd"/>
</dbReference>
<dbReference type="OrthoDB" id="3388207at2"/>
<keyword evidence="7" id="KW-1185">Reference proteome</keyword>
<dbReference type="Proteomes" id="UP000322159">
    <property type="component" value="Chromosome"/>
</dbReference>
<evidence type="ECO:0000313" key="7">
    <source>
        <dbReference type="Proteomes" id="UP000322159"/>
    </source>
</evidence>
<dbReference type="PANTHER" id="PTHR30346:SF0">
    <property type="entry name" value="HCA OPERON TRANSCRIPTIONAL ACTIVATOR HCAR"/>
    <property type="match status" value="1"/>
</dbReference>
<feature type="domain" description="LysR substrate-binding" evidence="5">
    <location>
        <begin position="106"/>
        <end position="169"/>
    </location>
</feature>
<evidence type="ECO:0000259" key="5">
    <source>
        <dbReference type="Pfam" id="PF03466"/>
    </source>
</evidence>
<dbReference type="Gene3D" id="3.40.190.10">
    <property type="entry name" value="Periplasmic binding protein-like II"/>
    <property type="match status" value="4"/>
</dbReference>
<accession>A0A5C1Y9V2</accession>
<name>A0A5C1Y9V2_9MICO</name>
<dbReference type="GO" id="GO:0003677">
    <property type="term" value="F:DNA binding"/>
    <property type="evidence" value="ECO:0007669"/>
    <property type="project" value="UniProtKB-KW"/>
</dbReference>
<dbReference type="SUPFAM" id="SSF53850">
    <property type="entry name" value="Periplasmic binding protein-like II"/>
    <property type="match status" value="1"/>
</dbReference>
<dbReference type="GO" id="GO:0032993">
    <property type="term" value="C:protein-DNA complex"/>
    <property type="evidence" value="ECO:0007669"/>
    <property type="project" value="TreeGrafter"/>
</dbReference>
<sequence>MSAPFVVAFVPGVTPGKWVRIWEERMRRQPIEVRPLPQPEALAALRTGEVQMALVREVPADDELHVIPLYREQPVVVVAKEHPASALDTVDLRDLDGEPRQDGQDAAAVELVAAGVGVAIMPQSLARLHARRDVVARPLRDAPDTGIGLAWLRTNEDPRLETFIGIVRGRTVNSSR</sequence>
<evidence type="ECO:0000313" key="6">
    <source>
        <dbReference type="EMBL" id="QEO10681.1"/>
    </source>
</evidence>
<gene>
    <name evidence="6" type="ORF">FLP23_12100</name>
</gene>
<feature type="domain" description="LysR substrate-binding" evidence="5">
    <location>
        <begin position="21"/>
        <end position="99"/>
    </location>
</feature>
<evidence type="ECO:0000256" key="1">
    <source>
        <dbReference type="ARBA" id="ARBA00009437"/>
    </source>
</evidence>
<dbReference type="Pfam" id="PF03466">
    <property type="entry name" value="LysR_substrate"/>
    <property type="match status" value="2"/>
</dbReference>
<dbReference type="PANTHER" id="PTHR30346">
    <property type="entry name" value="TRANSCRIPTIONAL DUAL REGULATOR HCAR-RELATED"/>
    <property type="match status" value="1"/>
</dbReference>
<evidence type="ECO:0000256" key="3">
    <source>
        <dbReference type="ARBA" id="ARBA00023125"/>
    </source>
</evidence>
<evidence type="ECO:0000256" key="2">
    <source>
        <dbReference type="ARBA" id="ARBA00023015"/>
    </source>
</evidence>
<dbReference type="CDD" id="cd08414">
    <property type="entry name" value="PBP2_LTTR_aromatics_like"/>
    <property type="match status" value="1"/>
</dbReference>
<proteinExistence type="inferred from homology"/>
<organism evidence="6 7">
    <name type="scientific">Protaetiibacter larvae</name>
    <dbReference type="NCBI Taxonomy" id="2592654"/>
    <lineage>
        <taxon>Bacteria</taxon>
        <taxon>Bacillati</taxon>
        <taxon>Actinomycetota</taxon>
        <taxon>Actinomycetes</taxon>
        <taxon>Micrococcales</taxon>
        <taxon>Microbacteriaceae</taxon>
        <taxon>Protaetiibacter</taxon>
    </lineage>
</organism>
<dbReference type="RefSeq" id="WP_149326096.1">
    <property type="nucleotide sequence ID" value="NZ_CP043504.1"/>
</dbReference>